<proteinExistence type="predicted"/>
<feature type="non-terminal residue" evidence="2">
    <location>
        <position position="1"/>
    </location>
</feature>
<dbReference type="GO" id="GO:0004521">
    <property type="term" value="F:RNA endonuclease activity"/>
    <property type="evidence" value="ECO:0007669"/>
    <property type="project" value="InterPro"/>
</dbReference>
<reference evidence="2 3" key="1">
    <citation type="journal article" date="2014" name="Nature">
        <title>An environmental bacterial taxon with a large and distinct metabolic repertoire.</title>
        <authorList>
            <person name="Wilson M.C."/>
            <person name="Mori T."/>
            <person name="Ruckert C."/>
            <person name="Uria A.R."/>
            <person name="Helf M.J."/>
            <person name="Takada K."/>
            <person name="Gernert C."/>
            <person name="Steffens U.A."/>
            <person name="Heycke N."/>
            <person name="Schmitt S."/>
            <person name="Rinke C."/>
            <person name="Helfrich E.J."/>
            <person name="Brachmann A.O."/>
            <person name="Gurgui C."/>
            <person name="Wakimoto T."/>
            <person name="Kracht M."/>
            <person name="Crusemann M."/>
            <person name="Hentschel U."/>
            <person name="Abe I."/>
            <person name="Matsunaga S."/>
            <person name="Kalinowski J."/>
            <person name="Takeyama H."/>
            <person name="Piel J."/>
        </authorList>
    </citation>
    <scope>NUCLEOTIDE SEQUENCE [LARGE SCALE GENOMIC DNA]</scope>
    <source>
        <strain evidence="3">TSY2</strain>
    </source>
</reference>
<dbReference type="Proteomes" id="UP000019140">
    <property type="component" value="Unassembled WGS sequence"/>
</dbReference>
<dbReference type="PANTHER" id="PTHR42188">
    <property type="entry name" value="23S RRNA-SPECIFIC ENDONUCLEASE VAPC20"/>
    <property type="match status" value="1"/>
</dbReference>
<dbReference type="EMBL" id="AZHX01000482">
    <property type="protein sequence ID" value="ETX07309.1"/>
    <property type="molecule type" value="Genomic_DNA"/>
</dbReference>
<dbReference type="AlphaFoldDB" id="W4MAD4"/>
<dbReference type="InterPro" id="IPR002716">
    <property type="entry name" value="PIN_dom"/>
</dbReference>
<sequence>QWHAKALEVSGVLGSRPLITTEWVLAEFLAFFSAAGEQARRHAAERARLIFDDPNIRVLSASEAPFLEGLALYESRLDKGYSLADCISMNVMWAEGIIEALTNDHHFTQEGFRILLQ</sequence>
<dbReference type="SUPFAM" id="SSF88723">
    <property type="entry name" value="PIN domain-like"/>
    <property type="match status" value="1"/>
</dbReference>
<feature type="domain" description="PIN" evidence="1">
    <location>
        <begin position="16"/>
        <end position="108"/>
    </location>
</feature>
<protein>
    <recommendedName>
        <fullName evidence="1">PIN domain-containing protein</fullName>
    </recommendedName>
</protein>
<dbReference type="GO" id="GO:0016075">
    <property type="term" value="P:rRNA catabolic process"/>
    <property type="evidence" value="ECO:0007669"/>
    <property type="project" value="TreeGrafter"/>
</dbReference>
<dbReference type="InterPro" id="IPR039018">
    <property type="entry name" value="VapC20-like"/>
</dbReference>
<dbReference type="Gene3D" id="3.40.50.1010">
    <property type="entry name" value="5'-nuclease"/>
    <property type="match status" value="1"/>
</dbReference>
<keyword evidence="3" id="KW-1185">Reference proteome</keyword>
<evidence type="ECO:0000259" key="1">
    <source>
        <dbReference type="Pfam" id="PF01850"/>
    </source>
</evidence>
<dbReference type="PANTHER" id="PTHR42188:SF1">
    <property type="entry name" value="23S RRNA-SPECIFIC ENDONUCLEASE VAPC20"/>
    <property type="match status" value="1"/>
</dbReference>
<evidence type="ECO:0000313" key="2">
    <source>
        <dbReference type="EMBL" id="ETX07309.1"/>
    </source>
</evidence>
<dbReference type="Pfam" id="PF01850">
    <property type="entry name" value="PIN"/>
    <property type="match status" value="1"/>
</dbReference>
<dbReference type="InterPro" id="IPR029060">
    <property type="entry name" value="PIN-like_dom_sf"/>
</dbReference>
<comment type="caution">
    <text evidence="2">The sequence shown here is derived from an EMBL/GenBank/DDBJ whole genome shotgun (WGS) entry which is preliminary data.</text>
</comment>
<dbReference type="PATRIC" id="fig|1429439.4.peg.2052"/>
<organism evidence="2 3">
    <name type="scientific">Candidatus Entotheonella gemina</name>
    <dbReference type="NCBI Taxonomy" id="1429439"/>
    <lineage>
        <taxon>Bacteria</taxon>
        <taxon>Pseudomonadati</taxon>
        <taxon>Nitrospinota/Tectimicrobiota group</taxon>
        <taxon>Candidatus Tectimicrobiota</taxon>
        <taxon>Candidatus Entotheonellia</taxon>
        <taxon>Candidatus Entotheonellales</taxon>
        <taxon>Candidatus Entotheonellaceae</taxon>
        <taxon>Candidatus Entotheonella</taxon>
    </lineage>
</organism>
<gene>
    <name evidence="2" type="ORF">ETSY2_11955</name>
</gene>
<accession>W4MAD4</accession>
<name>W4MAD4_9BACT</name>
<evidence type="ECO:0000313" key="3">
    <source>
        <dbReference type="Proteomes" id="UP000019140"/>
    </source>
</evidence>
<dbReference type="HOGENOM" id="CLU_136715_1_1_7"/>